<protein>
    <submittedName>
        <fullName evidence="2">DUF4199 domain-containing protein</fullName>
    </submittedName>
</protein>
<keyword evidence="1" id="KW-1133">Transmembrane helix</keyword>
<comment type="caution">
    <text evidence="2">The sequence shown here is derived from an EMBL/GenBank/DDBJ whole genome shotgun (WGS) entry which is preliminary data.</text>
</comment>
<gene>
    <name evidence="2" type="ORF">OCK74_08005</name>
</gene>
<reference evidence="2" key="2">
    <citation type="submission" date="2023-04" db="EMBL/GenBank/DDBJ databases">
        <title>Paracnuella aquatica gen. nov., sp. nov., a member of the family Chitinophagaceae isolated from a hot spring.</title>
        <authorList>
            <person name="Wang C."/>
        </authorList>
    </citation>
    <scope>NUCLEOTIDE SEQUENCE</scope>
    <source>
        <strain evidence="2">LB-8</strain>
    </source>
</reference>
<dbReference type="EMBL" id="JAOTIF010000004">
    <property type="protein sequence ID" value="MCU7549056.1"/>
    <property type="molecule type" value="Genomic_DNA"/>
</dbReference>
<dbReference type="Proteomes" id="UP001155483">
    <property type="component" value="Unassembled WGS sequence"/>
</dbReference>
<keyword evidence="1" id="KW-0812">Transmembrane</keyword>
<feature type="transmembrane region" description="Helical" evidence="1">
    <location>
        <begin position="132"/>
        <end position="159"/>
    </location>
</feature>
<dbReference type="AlphaFoldDB" id="A0A9X2XU31"/>
<evidence type="ECO:0000256" key="1">
    <source>
        <dbReference type="SAM" id="Phobius"/>
    </source>
</evidence>
<feature type="transmembrane region" description="Helical" evidence="1">
    <location>
        <begin position="67"/>
        <end position="96"/>
    </location>
</feature>
<keyword evidence="3" id="KW-1185">Reference proteome</keyword>
<dbReference type="InterPro" id="IPR025250">
    <property type="entry name" value="DUF4199"/>
</dbReference>
<accession>A0A9X2XU31</accession>
<organism evidence="2 3">
    <name type="scientific">Paraflavisolibacter caeni</name>
    <dbReference type="NCBI Taxonomy" id="2982496"/>
    <lineage>
        <taxon>Bacteria</taxon>
        <taxon>Pseudomonadati</taxon>
        <taxon>Bacteroidota</taxon>
        <taxon>Chitinophagia</taxon>
        <taxon>Chitinophagales</taxon>
        <taxon>Chitinophagaceae</taxon>
        <taxon>Paraflavisolibacter</taxon>
    </lineage>
</organism>
<keyword evidence="1" id="KW-0472">Membrane</keyword>
<name>A0A9X2XU31_9BACT</name>
<sequence length="173" mass="19390">MKQKKPLTHINAGLLIAAFLVLYSIIVNFMGVTSNPGISLLQYAIIIGGLIFVVNQHGKDNNYQLSFGNLFTFGFKTTTVFTLIFVAFTVIFFLLFPDLKEKTFELARAEMEKNDKITEEQIDQAIEMSRRFFWVGVVGGSMFFMVLIGAIGSLLGAAFTKKRPQNPFEQQSA</sequence>
<feature type="transmembrane region" description="Helical" evidence="1">
    <location>
        <begin position="12"/>
        <end position="31"/>
    </location>
</feature>
<proteinExistence type="predicted"/>
<feature type="transmembrane region" description="Helical" evidence="1">
    <location>
        <begin position="37"/>
        <end position="55"/>
    </location>
</feature>
<dbReference type="Pfam" id="PF13858">
    <property type="entry name" value="DUF4199"/>
    <property type="match status" value="1"/>
</dbReference>
<evidence type="ECO:0000313" key="2">
    <source>
        <dbReference type="EMBL" id="MCU7549056.1"/>
    </source>
</evidence>
<dbReference type="RefSeq" id="WP_279296498.1">
    <property type="nucleotide sequence ID" value="NZ_JAOTIF010000004.1"/>
</dbReference>
<evidence type="ECO:0000313" key="3">
    <source>
        <dbReference type="Proteomes" id="UP001155483"/>
    </source>
</evidence>
<reference evidence="2" key="1">
    <citation type="submission" date="2022-09" db="EMBL/GenBank/DDBJ databases">
        <authorList>
            <person name="Yuan C."/>
            <person name="Ke Z."/>
        </authorList>
    </citation>
    <scope>NUCLEOTIDE SEQUENCE</scope>
    <source>
        <strain evidence="2">LB-8</strain>
    </source>
</reference>